<reference evidence="3 4" key="1">
    <citation type="submission" date="2022-11" db="EMBL/GenBank/DDBJ databases">
        <title>Whole genome sequence of Eschrichtius robustus ER-17-0199.</title>
        <authorList>
            <person name="Bruniche-Olsen A."/>
            <person name="Black A.N."/>
            <person name="Fields C.J."/>
            <person name="Walden K."/>
            <person name="Dewoody J.A."/>
        </authorList>
    </citation>
    <scope>NUCLEOTIDE SEQUENCE [LARGE SCALE GENOMIC DNA]</scope>
    <source>
        <strain evidence="3">ER-17-0199</strain>
        <tissue evidence="3">Blubber</tissue>
    </source>
</reference>
<dbReference type="InterPro" id="IPR011022">
    <property type="entry name" value="Arrestin_C-like"/>
</dbReference>
<evidence type="ECO:0000256" key="1">
    <source>
        <dbReference type="SAM" id="MobiDB-lite"/>
    </source>
</evidence>
<dbReference type="SUPFAM" id="SSF81296">
    <property type="entry name" value="E set domains"/>
    <property type="match status" value="1"/>
</dbReference>
<dbReference type="Gene3D" id="2.60.40.640">
    <property type="match status" value="1"/>
</dbReference>
<dbReference type="PANTHER" id="PTHR11188">
    <property type="entry name" value="ARRESTIN DOMAIN CONTAINING PROTEIN"/>
    <property type="match status" value="1"/>
</dbReference>
<evidence type="ECO:0000259" key="2">
    <source>
        <dbReference type="Pfam" id="PF02752"/>
    </source>
</evidence>
<dbReference type="PANTHER" id="PTHR11188:SF16">
    <property type="entry name" value="ARRESTIN DOMAIN-CONTAINING PROTEIN 4"/>
    <property type="match status" value="1"/>
</dbReference>
<feature type="compositionally biased region" description="Basic and acidic residues" evidence="1">
    <location>
        <begin position="54"/>
        <end position="65"/>
    </location>
</feature>
<name>A0AB34GFJ5_ESCRO</name>
<dbReference type="GO" id="GO:0005737">
    <property type="term" value="C:cytoplasm"/>
    <property type="evidence" value="ECO:0007669"/>
    <property type="project" value="TreeGrafter"/>
</dbReference>
<dbReference type="GO" id="GO:0005886">
    <property type="term" value="C:plasma membrane"/>
    <property type="evidence" value="ECO:0007669"/>
    <property type="project" value="TreeGrafter"/>
</dbReference>
<protein>
    <recommendedName>
        <fullName evidence="2">Arrestin C-terminal-like domain-containing protein</fullName>
    </recommendedName>
</protein>
<evidence type="ECO:0000313" key="4">
    <source>
        <dbReference type="Proteomes" id="UP001159641"/>
    </source>
</evidence>
<dbReference type="EMBL" id="JAIQCJ010002244">
    <property type="protein sequence ID" value="KAJ8778411.1"/>
    <property type="molecule type" value="Genomic_DNA"/>
</dbReference>
<dbReference type="Pfam" id="PF02752">
    <property type="entry name" value="Arrestin_C"/>
    <property type="match status" value="1"/>
</dbReference>
<dbReference type="AlphaFoldDB" id="A0AB34GFJ5"/>
<dbReference type="GO" id="GO:1990756">
    <property type="term" value="F:ubiquitin-like ligase-substrate adaptor activity"/>
    <property type="evidence" value="ECO:0007669"/>
    <property type="project" value="TreeGrafter"/>
</dbReference>
<organism evidence="3 4">
    <name type="scientific">Eschrichtius robustus</name>
    <name type="common">California gray whale</name>
    <name type="synonym">Eschrichtius gibbosus</name>
    <dbReference type="NCBI Taxonomy" id="9764"/>
    <lineage>
        <taxon>Eukaryota</taxon>
        <taxon>Metazoa</taxon>
        <taxon>Chordata</taxon>
        <taxon>Craniata</taxon>
        <taxon>Vertebrata</taxon>
        <taxon>Euteleostomi</taxon>
        <taxon>Mammalia</taxon>
        <taxon>Eutheria</taxon>
        <taxon>Laurasiatheria</taxon>
        <taxon>Artiodactyla</taxon>
        <taxon>Whippomorpha</taxon>
        <taxon>Cetacea</taxon>
        <taxon>Mysticeti</taxon>
        <taxon>Eschrichtiidae</taxon>
        <taxon>Eschrichtius</taxon>
    </lineage>
</organism>
<evidence type="ECO:0000313" key="3">
    <source>
        <dbReference type="EMBL" id="KAJ8778411.1"/>
    </source>
</evidence>
<feature type="region of interest" description="Disordered" evidence="1">
    <location>
        <begin position="38"/>
        <end position="65"/>
    </location>
</feature>
<dbReference type="InterPro" id="IPR014752">
    <property type="entry name" value="Arrestin-like_C"/>
</dbReference>
<feature type="domain" description="Arrestin C-terminal-like" evidence="2">
    <location>
        <begin position="63"/>
        <end position="135"/>
    </location>
</feature>
<comment type="caution">
    <text evidence="3">The sequence shown here is derived from an EMBL/GenBank/DDBJ whole genome shotgun (WGS) entry which is preliminary data.</text>
</comment>
<sequence length="236" mass="25968">MFEDRRKGCDSSGEAVVGHVLLEAAEPVTLRAQRLEAQGRAAGAAHPAPSRGCHFPDADVPGQRENKDRAATVANVRGNHTASGSTGTWNRKTLKIPPGTPCCIIRVDYSLAVYIHIPAAKKLMLELPLVPGMVPYNGFGSRNSSTVSQFIMDMSWLTLTLREQPEAPPNCADMVSEEEFSRHIPPYPQPPNWESESCCPLFACTQEFRFQPLPLYSEVDPHPSDIEETQPVSFIL</sequence>
<dbReference type="InterPro" id="IPR050357">
    <property type="entry name" value="Arrestin_domain-protein"/>
</dbReference>
<proteinExistence type="predicted"/>
<dbReference type="GO" id="GO:0015031">
    <property type="term" value="P:protein transport"/>
    <property type="evidence" value="ECO:0007669"/>
    <property type="project" value="TreeGrafter"/>
</dbReference>
<accession>A0AB34GFJ5</accession>
<dbReference type="InterPro" id="IPR014756">
    <property type="entry name" value="Ig_E-set"/>
</dbReference>
<dbReference type="Proteomes" id="UP001159641">
    <property type="component" value="Unassembled WGS sequence"/>
</dbReference>
<keyword evidence="4" id="KW-1185">Reference proteome</keyword>
<gene>
    <name evidence="3" type="ORF">J1605_013598</name>
</gene>